<dbReference type="Pfam" id="PF07478">
    <property type="entry name" value="Dala_Dala_lig_C"/>
    <property type="match status" value="1"/>
</dbReference>
<keyword evidence="8" id="KW-0573">Peptidoglycan synthesis</keyword>
<dbReference type="AlphaFoldDB" id="A0A0F9S0R2"/>
<dbReference type="GO" id="GO:0005737">
    <property type="term" value="C:cytoplasm"/>
    <property type="evidence" value="ECO:0007669"/>
    <property type="project" value="UniProtKB-SubCell"/>
</dbReference>
<dbReference type="EMBL" id="LAZR01000628">
    <property type="protein sequence ID" value="KKN62330.1"/>
    <property type="molecule type" value="Genomic_DNA"/>
</dbReference>
<dbReference type="NCBIfam" id="TIGR01205">
    <property type="entry name" value="D_ala_D_alaTIGR"/>
    <property type="match status" value="1"/>
</dbReference>
<dbReference type="PROSITE" id="PS50975">
    <property type="entry name" value="ATP_GRASP"/>
    <property type="match status" value="1"/>
</dbReference>
<accession>A0A0F9S0R2</accession>
<dbReference type="InterPro" id="IPR011095">
    <property type="entry name" value="Dala_Dala_lig_C"/>
</dbReference>
<keyword evidence="6" id="KW-0067">ATP-binding</keyword>
<evidence type="ECO:0000259" key="10">
    <source>
        <dbReference type="PROSITE" id="PS50975"/>
    </source>
</evidence>
<keyword evidence="9" id="KW-0961">Cell wall biogenesis/degradation</keyword>
<dbReference type="NCBIfam" id="NF002378">
    <property type="entry name" value="PRK01372.1"/>
    <property type="match status" value="1"/>
</dbReference>
<feature type="domain" description="ATP-grasp" evidence="10">
    <location>
        <begin position="120"/>
        <end position="319"/>
    </location>
</feature>
<comment type="similarity">
    <text evidence="2">Belongs to the D-alanine--D-alanine ligase family.</text>
</comment>
<dbReference type="GO" id="GO:0046872">
    <property type="term" value="F:metal ion binding"/>
    <property type="evidence" value="ECO:0007669"/>
    <property type="project" value="InterPro"/>
</dbReference>
<dbReference type="GO" id="GO:0008716">
    <property type="term" value="F:D-alanine-D-alanine ligase activity"/>
    <property type="evidence" value="ECO:0007669"/>
    <property type="project" value="InterPro"/>
</dbReference>
<dbReference type="GO" id="GO:0071555">
    <property type="term" value="P:cell wall organization"/>
    <property type="evidence" value="ECO:0007669"/>
    <property type="project" value="UniProtKB-KW"/>
</dbReference>
<dbReference type="SUPFAM" id="SSF56059">
    <property type="entry name" value="Glutathione synthetase ATP-binding domain-like"/>
    <property type="match status" value="1"/>
</dbReference>
<organism evidence="11">
    <name type="scientific">marine sediment metagenome</name>
    <dbReference type="NCBI Taxonomy" id="412755"/>
    <lineage>
        <taxon>unclassified sequences</taxon>
        <taxon>metagenomes</taxon>
        <taxon>ecological metagenomes</taxon>
    </lineage>
</organism>
<evidence type="ECO:0000313" key="11">
    <source>
        <dbReference type="EMBL" id="KKN62330.1"/>
    </source>
</evidence>
<evidence type="ECO:0000256" key="2">
    <source>
        <dbReference type="ARBA" id="ARBA00010871"/>
    </source>
</evidence>
<dbReference type="PANTHER" id="PTHR23132:SF23">
    <property type="entry name" value="D-ALANINE--D-ALANINE LIGASE B"/>
    <property type="match status" value="1"/>
</dbReference>
<evidence type="ECO:0000256" key="4">
    <source>
        <dbReference type="ARBA" id="ARBA00022598"/>
    </source>
</evidence>
<dbReference type="InterPro" id="IPR005905">
    <property type="entry name" value="D_ala_D_ala"/>
</dbReference>
<dbReference type="InterPro" id="IPR011761">
    <property type="entry name" value="ATP-grasp"/>
</dbReference>
<evidence type="ECO:0000256" key="3">
    <source>
        <dbReference type="ARBA" id="ARBA00022490"/>
    </source>
</evidence>
<proteinExistence type="inferred from homology"/>
<dbReference type="GO" id="GO:0005524">
    <property type="term" value="F:ATP binding"/>
    <property type="evidence" value="ECO:0007669"/>
    <property type="project" value="UniProtKB-KW"/>
</dbReference>
<protein>
    <recommendedName>
        <fullName evidence="10">ATP-grasp domain-containing protein</fullName>
    </recommendedName>
</protein>
<comment type="subcellular location">
    <subcellularLocation>
        <location evidence="1">Cytoplasm</location>
    </subcellularLocation>
</comment>
<keyword evidence="3" id="KW-0963">Cytoplasm</keyword>
<reference evidence="11" key="1">
    <citation type="journal article" date="2015" name="Nature">
        <title>Complex archaea that bridge the gap between prokaryotes and eukaryotes.</title>
        <authorList>
            <person name="Spang A."/>
            <person name="Saw J.H."/>
            <person name="Jorgensen S.L."/>
            <person name="Zaremba-Niedzwiedzka K."/>
            <person name="Martijn J."/>
            <person name="Lind A.E."/>
            <person name="van Eijk R."/>
            <person name="Schleper C."/>
            <person name="Guy L."/>
            <person name="Ettema T.J."/>
        </authorList>
    </citation>
    <scope>NUCLEOTIDE SEQUENCE</scope>
</reference>
<dbReference type="PROSITE" id="PS00844">
    <property type="entry name" value="DALA_DALA_LIGASE_2"/>
    <property type="match status" value="1"/>
</dbReference>
<evidence type="ECO:0000256" key="9">
    <source>
        <dbReference type="ARBA" id="ARBA00023316"/>
    </source>
</evidence>
<dbReference type="SMART" id="SM01209">
    <property type="entry name" value="GARS_A"/>
    <property type="match status" value="1"/>
</dbReference>
<dbReference type="GO" id="GO:0008360">
    <property type="term" value="P:regulation of cell shape"/>
    <property type="evidence" value="ECO:0007669"/>
    <property type="project" value="UniProtKB-KW"/>
</dbReference>
<keyword evidence="7" id="KW-0133">Cell shape</keyword>
<dbReference type="InterPro" id="IPR000291">
    <property type="entry name" value="D-Ala_lig_Van_CS"/>
</dbReference>
<dbReference type="Gene3D" id="3.40.50.20">
    <property type="match status" value="1"/>
</dbReference>
<gene>
    <name evidence="11" type="ORF">LCGC14_0512930</name>
</gene>
<dbReference type="InterPro" id="IPR013815">
    <property type="entry name" value="ATP_grasp_subdomain_1"/>
</dbReference>
<evidence type="ECO:0000256" key="8">
    <source>
        <dbReference type="ARBA" id="ARBA00022984"/>
    </source>
</evidence>
<comment type="caution">
    <text evidence="11">The sequence shown here is derived from an EMBL/GenBank/DDBJ whole genome shotgun (WGS) entry which is preliminary data.</text>
</comment>
<dbReference type="Gene3D" id="3.30.470.20">
    <property type="entry name" value="ATP-grasp fold, B domain"/>
    <property type="match status" value="1"/>
</dbReference>
<dbReference type="Gene3D" id="3.30.1490.20">
    <property type="entry name" value="ATP-grasp fold, A domain"/>
    <property type="match status" value="1"/>
</dbReference>
<evidence type="ECO:0000256" key="1">
    <source>
        <dbReference type="ARBA" id="ARBA00004496"/>
    </source>
</evidence>
<keyword evidence="4" id="KW-0436">Ligase</keyword>
<dbReference type="HAMAP" id="MF_00047">
    <property type="entry name" value="Dala_Dala_lig"/>
    <property type="match status" value="1"/>
</dbReference>
<dbReference type="PIRSF" id="PIRSF039102">
    <property type="entry name" value="Ddl/VanB"/>
    <property type="match status" value="1"/>
</dbReference>
<dbReference type="InterPro" id="IPR016185">
    <property type="entry name" value="PreATP-grasp_dom_sf"/>
</dbReference>
<dbReference type="GO" id="GO:0009252">
    <property type="term" value="P:peptidoglycan biosynthetic process"/>
    <property type="evidence" value="ECO:0007669"/>
    <property type="project" value="UniProtKB-KW"/>
</dbReference>
<sequence length="327" mass="35481">MQATPADQPEGDTAAYRAARTLDVTVLMGGPSSERDISLLSGEAIASALEGCGHKVTRADISPMDVSALEREGIEVVFIALHGQFGESGEVQELCKRRGLTYTGSGPQASRLGMDKAASKQIFKRAGLVTPDWMIIEQFHSPQTYRTWLEELPPPVVVKPVNGGSSVDITIAANDAERDAAMDSVLEQYGRVMIERLVSGRELTVGILGDEALPVLEIVPARAFYDKTAKYDDDAGTEYIFDHALSDEIVQQVQTAAMKAHSVLDCRDLSRVDFILDSDNIPQVLEINTIPGFTSHSLVPMAAAKVGIRFEQLVDRIVTLALERGEP</sequence>
<evidence type="ECO:0000256" key="6">
    <source>
        <dbReference type="ARBA" id="ARBA00022840"/>
    </source>
</evidence>
<name>A0A0F9S0R2_9ZZZZ</name>
<dbReference type="SUPFAM" id="SSF52440">
    <property type="entry name" value="PreATP-grasp domain"/>
    <property type="match status" value="1"/>
</dbReference>
<dbReference type="PANTHER" id="PTHR23132">
    <property type="entry name" value="D-ALANINE--D-ALANINE LIGASE"/>
    <property type="match status" value="1"/>
</dbReference>
<evidence type="ECO:0000256" key="7">
    <source>
        <dbReference type="ARBA" id="ARBA00022960"/>
    </source>
</evidence>
<keyword evidence="5" id="KW-0547">Nucleotide-binding</keyword>
<evidence type="ECO:0000256" key="5">
    <source>
        <dbReference type="ARBA" id="ARBA00022741"/>
    </source>
</evidence>